<evidence type="ECO:0000256" key="1">
    <source>
        <dbReference type="ARBA" id="ARBA00004167"/>
    </source>
</evidence>
<gene>
    <name evidence="11" type="ORF">FKW44_018926</name>
</gene>
<feature type="domain" description="SRCR" evidence="10">
    <location>
        <begin position="545"/>
        <end position="651"/>
    </location>
</feature>
<name>A0A7T8GV45_CALRO</name>
<keyword evidence="12" id="KW-1185">Reference proteome</keyword>
<dbReference type="PROSITE" id="PS50287">
    <property type="entry name" value="SRCR_2"/>
    <property type="match status" value="2"/>
</dbReference>
<dbReference type="SUPFAM" id="SSF51126">
    <property type="entry name" value="Pectin lyase-like"/>
    <property type="match status" value="3"/>
</dbReference>
<evidence type="ECO:0000256" key="9">
    <source>
        <dbReference type="PROSITE-ProRule" id="PRU00196"/>
    </source>
</evidence>
<evidence type="ECO:0000256" key="2">
    <source>
        <dbReference type="ARBA" id="ARBA00022692"/>
    </source>
</evidence>
<dbReference type="FunFam" id="3.10.250.10:FF:000016">
    <property type="entry name" value="Scavenger receptor cysteine-rich protein type 12"/>
    <property type="match status" value="1"/>
</dbReference>
<keyword evidence="3" id="KW-0732">Signal</keyword>
<feature type="disulfide bond" evidence="9">
    <location>
        <begin position="617"/>
        <end position="627"/>
    </location>
</feature>
<evidence type="ECO:0000256" key="4">
    <source>
        <dbReference type="ARBA" id="ARBA00022737"/>
    </source>
</evidence>
<dbReference type="Gene3D" id="2.160.20.10">
    <property type="entry name" value="Single-stranded right-handed beta-helix, Pectin lyase-like"/>
    <property type="match status" value="2"/>
</dbReference>
<sequence>MISQENGGATLEIYDGSDTNSRLLTETHVANYTRPESAVSTGNNMYILFKANRKMKAEIFLEITAGPQRAFDLNVTDTNIAHNSGRGIWTQRMRSGIHVHRSQIWGHNYVAGLNVEHGSGDVNVTQSKINHNWVDGINITYAGGAQNISRSKLYDNLGHGFAVWFNESSVNSPIRQETIIEYSSIVLNRDVGILVGNYCAPALVNVSGNHFTEGLGGGLEILSCWREGEGEDHLESRQPTLRLQIGHNFFEMHKRVALKLSPLSRAYGFIEHNDFLYNNDGCIYIWNENDFMLESQPVTLLVHENRFKYNKGSFVLNLGLNHMAVGNRQNLTVKSNWIQDNTITEPWPGLNPRSSVAAPVVISSKNVVVTRNLIENPGSRYEIGSHLVKPNSALNCRDNWLGHKDEKIVWSKIFDRDDRYNLAKIDYVPYLLSNNINTELVLERPEWEPRFIDPETKEVGGDVTGVEELRSDGVYIVRRDINVRPSGRLKITPGVTLKFEHSVGMMIGGEIIAEGDLQGGQPVLTLLEREPIEIMDNSTGNDQYIRLVGGSTSREGRLEVKINEVWGTICNFGWTIESAALACQQLGSALNPEDWLILPGQLPEVDEGPIHLSNVRCNSLDVDIRHCIHSESSSEFYGSCDHNNDVGLKCYGPSWSGVRLGMTAKRSKLYDVRIEKAGLFDYRIYSFAPAIQTDFSHHVFEHLDVSNNDYDGFGLSYSDIYYPDKVNYIKNCKFNFNKRHGLSFKQLGMRILDSEILGNSESGIHHDPKLEKLEQRELREWMSLIDEGLSDTIISIPDSTSGVSENDPIIIKENESKLIISKEVVGNPTKRTYHFRVERDEFLIGMQLLNPFHNHTSEELMVYDFRSVTMDPNIQKWNVSRDIASFPLVSSSYSITLEYKTFNTALGDLMLLLTPIHCANLPGNCNTRSHHVNPLHRSKIIPGYFPRLTIEGSKIIENRRGLSTIHYNRYLGHDSQVYLRKANESIEIYDSEISSNREEAFYVFTPFRELNQFNISEITYMINRTKFYDNGRGIYQYSRDLRDSNNLYHWVLRENTFEDNVGGGFDVALPYVWQYNENYTHTVHIDSNVIRRNKGFDVHIRGHFARVYVVNNTIVDNICNQGILALRGMEKEVRVFGNVIQNNDGVYMVEFDTDSHSSIDGFVPGYFSQNIVQRNTHSFNRHNRTSHFYHPASYAIAVKGVQRINLTDNLLGNPGLDYELLSGLRTARASNHLNAQKNYWGTSNEDMIERSIFDFDDWNSFAVTNYLPYYEQNDFDSLLSGSYRSKDRDVSELIDNLGGRLWQSLRLVNRGKPYIVRSDLTVMPEVTLTIEPGVELEFYPSVGILVLGTLHARGSIDNKITFKPIRSDKAVDVRVKTRLPPRNKRKAKHYYKLSEKYEFDVRLCQANENGTICPPNINQGFVELFNRTTKQWVPICDKRFSERNAQVVCRQLGFSDLNVQLDFGK</sequence>
<evidence type="ECO:0000313" key="11">
    <source>
        <dbReference type="EMBL" id="QQP38368.1"/>
    </source>
</evidence>
<evidence type="ECO:0000256" key="8">
    <source>
        <dbReference type="ARBA" id="ARBA00023180"/>
    </source>
</evidence>
<feature type="domain" description="SRCR" evidence="10">
    <location>
        <begin position="1401"/>
        <end position="1465"/>
    </location>
</feature>
<organism evidence="11 12">
    <name type="scientific">Caligus rogercresseyi</name>
    <name type="common">Sea louse</name>
    <dbReference type="NCBI Taxonomy" id="217165"/>
    <lineage>
        <taxon>Eukaryota</taxon>
        <taxon>Metazoa</taxon>
        <taxon>Ecdysozoa</taxon>
        <taxon>Arthropoda</taxon>
        <taxon>Crustacea</taxon>
        <taxon>Multicrustacea</taxon>
        <taxon>Hexanauplia</taxon>
        <taxon>Copepoda</taxon>
        <taxon>Siphonostomatoida</taxon>
        <taxon>Caligidae</taxon>
        <taxon>Caligus</taxon>
    </lineage>
</organism>
<dbReference type="InterPro" id="IPR036772">
    <property type="entry name" value="SRCR-like_dom_sf"/>
</dbReference>
<reference evidence="12" key="1">
    <citation type="submission" date="2021-01" db="EMBL/GenBank/DDBJ databases">
        <title>Caligus Genome Assembly.</title>
        <authorList>
            <person name="Gallardo-Escarate C."/>
        </authorList>
    </citation>
    <scope>NUCLEOTIDE SEQUENCE [LARGE SCALE GENOMIC DNA]</scope>
</reference>
<accession>A0A7T8GV45</accession>
<evidence type="ECO:0000256" key="7">
    <source>
        <dbReference type="ARBA" id="ARBA00023157"/>
    </source>
</evidence>
<keyword evidence="4" id="KW-0677">Repeat</keyword>
<dbReference type="SUPFAM" id="SSF56487">
    <property type="entry name" value="SRCR-like"/>
    <property type="match status" value="2"/>
</dbReference>
<feature type="non-terminal residue" evidence="11">
    <location>
        <position position="1"/>
    </location>
</feature>
<dbReference type="InterPro" id="IPR012334">
    <property type="entry name" value="Pectin_lyas_fold"/>
</dbReference>
<dbReference type="Pfam" id="PF00530">
    <property type="entry name" value="SRCR"/>
    <property type="match status" value="2"/>
</dbReference>
<evidence type="ECO:0000256" key="5">
    <source>
        <dbReference type="ARBA" id="ARBA00022989"/>
    </source>
</evidence>
<keyword evidence="2" id="KW-0812">Transmembrane</keyword>
<evidence type="ECO:0000259" key="10">
    <source>
        <dbReference type="PROSITE" id="PS50287"/>
    </source>
</evidence>
<evidence type="ECO:0000313" key="12">
    <source>
        <dbReference type="Proteomes" id="UP000595437"/>
    </source>
</evidence>
<dbReference type="SMART" id="SM00202">
    <property type="entry name" value="SR"/>
    <property type="match status" value="1"/>
</dbReference>
<protein>
    <submittedName>
        <fullName evidence="11">LOC100120269</fullName>
    </submittedName>
</protein>
<dbReference type="GO" id="GO:0045217">
    <property type="term" value="P:cell-cell junction maintenance"/>
    <property type="evidence" value="ECO:0007669"/>
    <property type="project" value="TreeGrafter"/>
</dbReference>
<keyword evidence="8" id="KW-0325">Glycoprotein</keyword>
<keyword evidence="7 9" id="KW-1015">Disulfide bond</keyword>
<evidence type="ECO:0000256" key="3">
    <source>
        <dbReference type="ARBA" id="ARBA00022729"/>
    </source>
</evidence>
<dbReference type="PRINTS" id="PR00258">
    <property type="entry name" value="SPERACTRCPTR"/>
</dbReference>
<dbReference type="OrthoDB" id="536948at2759"/>
<dbReference type="InterPro" id="IPR011050">
    <property type="entry name" value="Pectin_lyase_fold/virulence"/>
</dbReference>
<dbReference type="Gene3D" id="3.10.250.10">
    <property type="entry name" value="SRCR-like domain"/>
    <property type="match status" value="2"/>
</dbReference>
<comment type="subcellular location">
    <subcellularLocation>
        <location evidence="1">Membrane</location>
        <topology evidence="1">Single-pass membrane protein</topology>
    </subcellularLocation>
</comment>
<dbReference type="EMBL" id="CP045902">
    <property type="protein sequence ID" value="QQP38368.1"/>
    <property type="molecule type" value="Genomic_DNA"/>
</dbReference>
<dbReference type="PANTHER" id="PTHR47653">
    <property type="entry name" value="PROTEIN BARK BEETLE"/>
    <property type="match status" value="1"/>
</dbReference>
<comment type="caution">
    <text evidence="9">Lacks conserved residue(s) required for the propagation of feature annotation.</text>
</comment>
<proteinExistence type="predicted"/>
<dbReference type="InterPro" id="IPR006626">
    <property type="entry name" value="PbH1"/>
</dbReference>
<dbReference type="InterPro" id="IPR001190">
    <property type="entry name" value="SRCR"/>
</dbReference>
<dbReference type="GO" id="GO:0016020">
    <property type="term" value="C:membrane"/>
    <property type="evidence" value="ECO:0007669"/>
    <property type="project" value="UniProtKB-SubCell"/>
</dbReference>
<evidence type="ECO:0000256" key="6">
    <source>
        <dbReference type="ARBA" id="ARBA00023136"/>
    </source>
</evidence>
<keyword evidence="6" id="KW-0472">Membrane</keyword>
<dbReference type="InterPro" id="IPR053243">
    <property type="entry name" value="SJ_maturation_regulator"/>
</dbReference>
<dbReference type="PROSITE" id="PS00420">
    <property type="entry name" value="SRCR_1"/>
    <property type="match status" value="1"/>
</dbReference>
<dbReference type="PANTHER" id="PTHR47653:SF1">
    <property type="entry name" value="DELETED IN MALIGNANT BRAIN TUMORS 1 PROTEIN"/>
    <property type="match status" value="1"/>
</dbReference>
<dbReference type="SMART" id="SM00710">
    <property type="entry name" value="PbH1"/>
    <property type="match status" value="14"/>
</dbReference>
<keyword evidence="5" id="KW-1133">Transmembrane helix</keyword>
<dbReference type="Proteomes" id="UP000595437">
    <property type="component" value="Chromosome 13"/>
</dbReference>